<evidence type="ECO:0000313" key="3">
    <source>
        <dbReference type="EMBL" id="KFQ56751.1"/>
    </source>
</evidence>
<dbReference type="InterPro" id="IPR026704">
    <property type="entry name" value="KATNIP"/>
</dbReference>
<dbReference type="Proteomes" id="UP000053840">
    <property type="component" value="Unassembled WGS sequence"/>
</dbReference>
<feature type="compositionally biased region" description="Polar residues" evidence="1">
    <location>
        <begin position="272"/>
        <end position="297"/>
    </location>
</feature>
<dbReference type="Pfam" id="PF14652">
    <property type="entry name" value="DUF4457"/>
    <property type="match status" value="3"/>
</dbReference>
<dbReference type="InterPro" id="IPR027859">
    <property type="entry name" value="KATNIP_dom"/>
</dbReference>
<reference evidence="3 4" key="1">
    <citation type="submission" date="2014-04" db="EMBL/GenBank/DDBJ databases">
        <title>Genome evolution of avian class.</title>
        <authorList>
            <person name="Zhang G."/>
            <person name="Li C."/>
        </authorList>
    </citation>
    <scope>NUCLEOTIDE SEQUENCE [LARGE SCALE GENOMIC DNA]</scope>
    <source>
        <strain evidence="3">BGI_N333</strain>
    </source>
</reference>
<feature type="domain" description="KATNIP" evidence="2">
    <location>
        <begin position="11"/>
        <end position="158"/>
    </location>
</feature>
<feature type="region of interest" description="Disordered" evidence="1">
    <location>
        <begin position="268"/>
        <end position="299"/>
    </location>
</feature>
<gene>
    <name evidence="3" type="ORF">N333_01851</name>
</gene>
<proteinExistence type="predicted"/>
<feature type="compositionally biased region" description="Polar residues" evidence="1">
    <location>
        <begin position="720"/>
        <end position="729"/>
    </location>
</feature>
<feature type="domain" description="KATNIP" evidence="2">
    <location>
        <begin position="519"/>
        <end position="673"/>
    </location>
</feature>
<protein>
    <submittedName>
        <fullName evidence="3">Uncharacterized protein KIAA0556</fullName>
    </submittedName>
</protein>
<accession>A0A091TD14</accession>
<sequence>EVHDAIYVTMELLSNWGNPLNVGLSKVEFFDLYNEKIFVSPHDVDIRNADNPGDLCCLVNKNLNITKGSFPWMCPFHPPVQLYFVIRNLTRSHDFGISKIKIWNYNTTTPSDLDVGARKVKLYVDENLVFDGELERASGDLLTDRSTTIDLKDHKQDISAYPANETKEVNAPVVTAEKKAELHFKCLQSDSASLNWKSLPEENLLDHRMNSVSFTQKKLSEDNLKVLPSQVCIKDARQNATVQAVTENVQSDDELPLSEQMEKLTGRKLSDSAGTIPSWLQSSSQVTGNNQVTSSKQKPPWLATEHCSGLRFQAQSDGVIKNFSSLTNEDVKYQRNELGRSSSRNVNADERSQTLTRKDGDVGLDILEQLSNKNTCSLQYPTSGRRSVRCVKKEGLNTVNLREGDSALKGEDFSMKDIETSRAKWHNEEEHTLQESWNSLVKFNYSHRGRISNMDFQGDIFDEFLHQQKINRPGEYQQMRKEELQTLPKRQEGENSMEAHDGNDFKIPVLPYGQHLVIDIQTTWGDRHYVGLNGIQVFSSKGEPVQVSKITAEPPDINILPAYGNDPRIITNLIDGVNRTQDDMHLWLAPFTPGKPHFIFIDFVDSCQVAMIRIWNYNKSRIHSFRGVKDIIMVLDEQCIFKGEIAKASGTLSGAPEHFGDTILFTTDDDILEAIYCYDETYDGEMENASSLRYEEELKRPTTADREGDERPFTQAGLRTENQQVQEPDSLSEYVPKESGIFTGKCLQLNFTMTWGDSHYLGLTGLEVIGKDGHALKISTEQISASPQDLNDLPEYTGDSRTLEKLIDGTNITVEDDHMWLIPFSFGEDHLLTIHFDKIESIAGLRFWNYNKSPEDTYRGAKVVHVLLDGHSISPPEGFLIRKGPGNCHFDFAQEILFLDYLQPQLINKVQRRTGSKRTEQASMDYEAPLMPCGFIFQFQLLTSWGDPYYIGLNGLELFNEHGDQILLTENNIAAFPDSVNILEDVSGDIRTPDKLIDRVNDTTDGRHMWLAPVLPGLVNRVYVIFDVPTTVSMIKLWNYAKTPQRGVREFGLLVDDLLVYNGILDMVNHVVSGILPTCDPMVPYHTILFTDDEKICHQEKRTVISNHVGDQDVQMMNENEIVTNSKKKQVVADPALRPKTCMCEKGLQRR</sequence>
<feature type="non-terminal residue" evidence="3">
    <location>
        <position position="1151"/>
    </location>
</feature>
<dbReference type="AlphaFoldDB" id="A0A091TD14"/>
<evidence type="ECO:0000313" key="4">
    <source>
        <dbReference type="Proteomes" id="UP000053840"/>
    </source>
</evidence>
<dbReference type="PANTHER" id="PTHR21534:SF0">
    <property type="entry name" value="KATANIN-INTERACTING PROTEIN"/>
    <property type="match status" value="1"/>
</dbReference>
<organism evidence="3 4">
    <name type="scientific">Nestor notabilis</name>
    <name type="common">Kea</name>
    <dbReference type="NCBI Taxonomy" id="176057"/>
    <lineage>
        <taxon>Eukaryota</taxon>
        <taxon>Metazoa</taxon>
        <taxon>Chordata</taxon>
        <taxon>Craniata</taxon>
        <taxon>Vertebrata</taxon>
        <taxon>Euteleostomi</taxon>
        <taxon>Archelosauria</taxon>
        <taxon>Archosauria</taxon>
        <taxon>Dinosauria</taxon>
        <taxon>Saurischia</taxon>
        <taxon>Theropoda</taxon>
        <taxon>Coelurosauria</taxon>
        <taxon>Aves</taxon>
        <taxon>Neognathae</taxon>
        <taxon>Neoaves</taxon>
        <taxon>Telluraves</taxon>
        <taxon>Australaves</taxon>
        <taxon>Psittaciformes</taxon>
        <taxon>Psittacidae</taxon>
        <taxon>Nestor</taxon>
    </lineage>
</organism>
<name>A0A091TD14_NESNO</name>
<dbReference type="EMBL" id="KK948948">
    <property type="protein sequence ID" value="KFQ56751.1"/>
    <property type="molecule type" value="Genomic_DNA"/>
</dbReference>
<dbReference type="PANTHER" id="PTHR21534">
    <property type="entry name" value="KATANIN-INTERACTING PROTEIN"/>
    <property type="match status" value="1"/>
</dbReference>
<feature type="compositionally biased region" description="Basic and acidic residues" evidence="1">
    <location>
        <begin position="693"/>
        <end position="712"/>
    </location>
</feature>
<keyword evidence="4" id="KW-1185">Reference proteome</keyword>
<feature type="non-terminal residue" evidence="3">
    <location>
        <position position="1"/>
    </location>
</feature>
<feature type="domain" description="KATNIP" evidence="2">
    <location>
        <begin position="749"/>
        <end position="1068"/>
    </location>
</feature>
<feature type="region of interest" description="Disordered" evidence="1">
    <location>
        <begin position="693"/>
        <end position="731"/>
    </location>
</feature>
<evidence type="ECO:0000259" key="2">
    <source>
        <dbReference type="Pfam" id="PF14652"/>
    </source>
</evidence>
<evidence type="ECO:0000256" key="1">
    <source>
        <dbReference type="SAM" id="MobiDB-lite"/>
    </source>
</evidence>